<comment type="caution">
    <text evidence="1">The sequence shown here is derived from an EMBL/GenBank/DDBJ whole genome shotgun (WGS) entry which is preliminary data.</text>
</comment>
<gene>
    <name evidence="1" type="primary">ABCB5_1</name>
    <name evidence="1" type="ORF">CFP56_017121</name>
</gene>
<evidence type="ECO:0000313" key="1">
    <source>
        <dbReference type="EMBL" id="KAK7857493.1"/>
    </source>
</evidence>
<dbReference type="AlphaFoldDB" id="A0AAW0M0J1"/>
<reference evidence="1" key="1">
    <citation type="submission" date="2017-12" db="EMBL/GenBank/DDBJ databases">
        <authorList>
            <person name="Barbosa P."/>
            <person name="Usie A."/>
            <person name="Ramos A.M."/>
        </authorList>
    </citation>
    <scope>NUCLEOTIDE SEQUENCE</scope>
    <source>
        <strain evidence="1">HL8</strain>
        <tissue evidence="1">Leaves</tissue>
    </source>
</reference>
<sequence>MGLVNQELVLFNKIIFANLAYGKARNHATLEKIKNATKLVDAHMFISGLRKVRTKQLNYYFFLSTIQNASHDTAVGDREAQ</sequence>
<protein>
    <submittedName>
        <fullName evidence="1">Abc transporter b family member 5</fullName>
    </submittedName>
</protein>
<name>A0AAW0M0J1_QUESU</name>
<dbReference type="EMBL" id="PKMF04000026">
    <property type="protein sequence ID" value="KAK7857493.1"/>
    <property type="molecule type" value="Genomic_DNA"/>
</dbReference>
<proteinExistence type="predicted"/>
<reference evidence="1" key="2">
    <citation type="journal article" date="2018" name="Sci. Data">
        <title>The draft genome sequence of cork oak.</title>
        <authorList>
            <person name="Ramos A.M."/>
            <person name="Usie A."/>
            <person name="Barbosa P."/>
            <person name="Barros P.M."/>
            <person name="Capote T."/>
            <person name="Chaves I."/>
            <person name="Simoes F."/>
            <person name="Abreu I."/>
            <person name="Carrasquinho I."/>
            <person name="Faro C."/>
            <person name="Guimaraes J.B."/>
            <person name="Mendonca D."/>
            <person name="Nobrega F."/>
            <person name="Rodrigues L."/>
            <person name="Saibo N.J.M."/>
            <person name="Varela M.C."/>
            <person name="Egas C."/>
            <person name="Matos J."/>
            <person name="Miguel C.M."/>
            <person name="Oliveira M.M."/>
            <person name="Ricardo C.P."/>
            <person name="Goncalves S."/>
        </authorList>
    </citation>
    <scope>NUCLEOTIDE SEQUENCE [LARGE SCALE GENOMIC DNA]</scope>
    <source>
        <strain evidence="1">HL8</strain>
    </source>
</reference>
<organism evidence="1">
    <name type="scientific">Quercus suber</name>
    <name type="common">Cork oak</name>
    <dbReference type="NCBI Taxonomy" id="58331"/>
    <lineage>
        <taxon>Eukaryota</taxon>
        <taxon>Viridiplantae</taxon>
        <taxon>Streptophyta</taxon>
        <taxon>Embryophyta</taxon>
        <taxon>Tracheophyta</taxon>
        <taxon>Spermatophyta</taxon>
        <taxon>Magnoliopsida</taxon>
        <taxon>eudicotyledons</taxon>
        <taxon>Gunneridae</taxon>
        <taxon>Pentapetalae</taxon>
        <taxon>rosids</taxon>
        <taxon>fabids</taxon>
        <taxon>Fagales</taxon>
        <taxon>Fagaceae</taxon>
        <taxon>Quercus</taxon>
    </lineage>
</organism>
<reference evidence="1" key="3">
    <citation type="submission" date="2023-07" db="EMBL/GenBank/DDBJ databases">
        <title>An improved reference 1 genome and first organelle genomes of Quercus suber.</title>
        <authorList>
            <consortium name="Genosuber Consortium"/>
            <person name="Usie A."/>
            <person name="Serra O."/>
            <person name="Barros P."/>
        </authorList>
    </citation>
    <scope>NUCLEOTIDE SEQUENCE</scope>
    <source>
        <strain evidence="1">HL8</strain>
        <tissue evidence="1">Leaves</tissue>
    </source>
</reference>
<accession>A0AAW0M0J1</accession>
<dbReference type="Gene3D" id="3.40.50.300">
    <property type="entry name" value="P-loop containing nucleotide triphosphate hydrolases"/>
    <property type="match status" value="1"/>
</dbReference>
<dbReference type="InterPro" id="IPR027417">
    <property type="entry name" value="P-loop_NTPase"/>
</dbReference>